<reference evidence="2" key="1">
    <citation type="submission" date="2020-07" db="EMBL/GenBank/DDBJ databases">
        <title>Multicomponent nature underlies the extraordinary mechanical properties of spider dragline silk.</title>
        <authorList>
            <person name="Kono N."/>
            <person name="Nakamura H."/>
            <person name="Mori M."/>
            <person name="Yoshida Y."/>
            <person name="Ohtoshi R."/>
            <person name="Malay A.D."/>
            <person name="Moran D.A.P."/>
            <person name="Tomita M."/>
            <person name="Numata K."/>
            <person name="Arakawa K."/>
        </authorList>
    </citation>
    <scope>NUCLEOTIDE SEQUENCE</scope>
</reference>
<accession>A0A8X6FE59</accession>
<evidence type="ECO:0000313" key="2">
    <source>
        <dbReference type="EMBL" id="GFQ77096.1"/>
    </source>
</evidence>
<dbReference type="Proteomes" id="UP000887116">
    <property type="component" value="Unassembled WGS sequence"/>
</dbReference>
<protein>
    <submittedName>
        <fullName evidence="2">SOCS box domain-containing protein</fullName>
    </submittedName>
</protein>
<evidence type="ECO:0000259" key="1">
    <source>
        <dbReference type="SMART" id="SM00969"/>
    </source>
</evidence>
<comment type="caution">
    <text evidence="2">The sequence shown here is derived from an EMBL/GenBank/DDBJ whole genome shotgun (WGS) entry which is preliminary data.</text>
</comment>
<dbReference type="SMART" id="SM00969">
    <property type="entry name" value="SOCS_box"/>
    <property type="match status" value="1"/>
</dbReference>
<organism evidence="2 3">
    <name type="scientific">Trichonephila clavata</name>
    <name type="common">Joro spider</name>
    <name type="synonym">Nephila clavata</name>
    <dbReference type="NCBI Taxonomy" id="2740835"/>
    <lineage>
        <taxon>Eukaryota</taxon>
        <taxon>Metazoa</taxon>
        <taxon>Ecdysozoa</taxon>
        <taxon>Arthropoda</taxon>
        <taxon>Chelicerata</taxon>
        <taxon>Arachnida</taxon>
        <taxon>Araneae</taxon>
        <taxon>Araneomorphae</taxon>
        <taxon>Entelegynae</taxon>
        <taxon>Araneoidea</taxon>
        <taxon>Nephilidae</taxon>
        <taxon>Trichonephila</taxon>
    </lineage>
</organism>
<evidence type="ECO:0000313" key="3">
    <source>
        <dbReference type="Proteomes" id="UP000887116"/>
    </source>
</evidence>
<dbReference type="OrthoDB" id="6436268at2759"/>
<dbReference type="Pfam" id="PF07525">
    <property type="entry name" value="SOCS_box"/>
    <property type="match status" value="1"/>
</dbReference>
<sequence>MDDIDIPRKCYVARDCSINLYSVDYLKNFQKNSPFVEKYLLENSRELFLLTFIRLCLQKPPPKCKIASTMLNHLKNIFHEHHDRIFYVLKEEFSKNLVPMSNDSNIIGEFFFEFNIDFEDIPLEDRTIIEFFSQIALTSKQIFFKRHPSGDSFVDTCIMYNLLEPIEVALCFSNASRWSERHHHHNYRVVTNMMCLFNNELLRPLDLGMLSKERFYLLIQLMKIYFYCPWPSTSRSVKLIWRSIPDCLFSFNELNQYFGTIMDSEDIKNIFEFFSTAVGSESSYCQPRSLKHLSKCTVRSLMEVNGQLCPRNIEELIMPLTVRAFLRLEE</sequence>
<proteinExistence type="predicted"/>
<keyword evidence="3" id="KW-1185">Reference proteome</keyword>
<name>A0A8X6FE59_TRICU</name>
<dbReference type="EMBL" id="BMAO01001950">
    <property type="protein sequence ID" value="GFQ77096.1"/>
    <property type="molecule type" value="Genomic_DNA"/>
</dbReference>
<feature type="domain" description="SOCS box" evidence="1">
    <location>
        <begin position="287"/>
        <end position="329"/>
    </location>
</feature>
<gene>
    <name evidence="2" type="primary">AVEN_51024_1</name>
    <name evidence="2" type="ORF">TNCT_617311</name>
</gene>
<dbReference type="InterPro" id="IPR001496">
    <property type="entry name" value="SOCS_box"/>
</dbReference>
<dbReference type="AlphaFoldDB" id="A0A8X6FE59"/>